<dbReference type="PANTHER" id="PTHR43895">
    <property type="entry name" value="CALCIUM/CALMODULIN-DEPENDENT PROTEIN KINASE KINASE-RELATED"/>
    <property type="match status" value="1"/>
</dbReference>
<dbReference type="Proteomes" id="UP000501346">
    <property type="component" value="Chromosome SeII-SeIV"/>
</dbReference>
<reference evidence="13 14" key="1">
    <citation type="journal article" date="2019" name="BMC Genomics">
        <title>Chromosome level assembly and comparative genome analysis confirm lager-brewing yeasts originated from a single hybridization.</title>
        <authorList>
            <person name="Salazar A.N."/>
            <person name="Gorter de Vries A.R."/>
            <person name="van den Broek M."/>
            <person name="Brouwers N."/>
            <person name="de la Torre Cortes P."/>
            <person name="Kuijpers N.G.A."/>
            <person name="Daran J.G."/>
            <person name="Abeel T."/>
        </authorList>
    </citation>
    <scope>NUCLEOTIDE SEQUENCE [LARGE SCALE GENOMIC DNA]</scope>
    <source>
        <strain evidence="13 14">CBS 1483</strain>
    </source>
</reference>
<evidence type="ECO:0000256" key="7">
    <source>
        <dbReference type="ARBA" id="ARBA00047899"/>
    </source>
</evidence>
<feature type="compositionally biased region" description="Polar residues" evidence="11">
    <location>
        <begin position="401"/>
        <end position="410"/>
    </location>
</feature>
<evidence type="ECO:0000256" key="6">
    <source>
        <dbReference type="ARBA" id="ARBA00022840"/>
    </source>
</evidence>
<dbReference type="FunFam" id="1.10.510.10:FF:000873">
    <property type="entry name" value="Serine/threonine-protein kinase VHS1"/>
    <property type="match status" value="1"/>
</dbReference>
<dbReference type="Pfam" id="PF00069">
    <property type="entry name" value="Pkinase"/>
    <property type="match status" value="1"/>
</dbReference>
<proteinExistence type="inferred from homology"/>
<evidence type="ECO:0000256" key="8">
    <source>
        <dbReference type="ARBA" id="ARBA00048679"/>
    </source>
</evidence>
<comment type="similarity">
    <text evidence="10">Belongs to the protein kinase superfamily.</text>
</comment>
<protein>
    <recommendedName>
        <fullName evidence="1">non-specific serine/threonine protein kinase</fullName>
        <ecNumber evidence="1">2.7.11.1</ecNumber>
    </recommendedName>
</protein>
<dbReference type="GO" id="GO:0004674">
    <property type="term" value="F:protein serine/threonine kinase activity"/>
    <property type="evidence" value="ECO:0007669"/>
    <property type="project" value="UniProtKB-KW"/>
</dbReference>
<evidence type="ECO:0000256" key="2">
    <source>
        <dbReference type="ARBA" id="ARBA00022527"/>
    </source>
</evidence>
<feature type="binding site" evidence="9">
    <location>
        <position position="40"/>
    </location>
    <ligand>
        <name>ATP</name>
        <dbReference type="ChEBI" id="CHEBI:30616"/>
    </ligand>
</feature>
<feature type="domain" description="Protein kinase" evidence="12">
    <location>
        <begin position="11"/>
        <end position="337"/>
    </location>
</feature>
<evidence type="ECO:0000256" key="9">
    <source>
        <dbReference type="PROSITE-ProRule" id="PRU10141"/>
    </source>
</evidence>
<comment type="catalytic activity">
    <reaction evidence="8">
        <text>L-seryl-[protein] + ATP = O-phospho-L-seryl-[protein] + ADP + H(+)</text>
        <dbReference type="Rhea" id="RHEA:17989"/>
        <dbReference type="Rhea" id="RHEA-COMP:9863"/>
        <dbReference type="Rhea" id="RHEA-COMP:11604"/>
        <dbReference type="ChEBI" id="CHEBI:15378"/>
        <dbReference type="ChEBI" id="CHEBI:29999"/>
        <dbReference type="ChEBI" id="CHEBI:30616"/>
        <dbReference type="ChEBI" id="CHEBI:83421"/>
        <dbReference type="ChEBI" id="CHEBI:456216"/>
        <dbReference type="EC" id="2.7.11.1"/>
    </reaction>
</comment>
<gene>
    <name evidence="13" type="primary">VHS1_2</name>
    <name evidence="13" type="ORF">GRS66_006041</name>
</gene>
<dbReference type="GO" id="GO:0007165">
    <property type="term" value="P:signal transduction"/>
    <property type="evidence" value="ECO:0007669"/>
    <property type="project" value="TreeGrafter"/>
</dbReference>
<dbReference type="PROSITE" id="PS00107">
    <property type="entry name" value="PROTEIN_KINASE_ATP"/>
    <property type="match status" value="1"/>
</dbReference>
<keyword evidence="4 9" id="KW-0547">Nucleotide-binding</keyword>
<keyword evidence="14" id="KW-1185">Reference proteome</keyword>
<evidence type="ECO:0000313" key="14">
    <source>
        <dbReference type="Proteomes" id="UP000501346"/>
    </source>
</evidence>
<keyword evidence="2 10" id="KW-0723">Serine/threonine-protein kinase</keyword>
<dbReference type="PROSITE" id="PS00108">
    <property type="entry name" value="PROTEIN_KINASE_ST"/>
    <property type="match status" value="1"/>
</dbReference>
<evidence type="ECO:0000313" key="13">
    <source>
        <dbReference type="EMBL" id="QID83573.1"/>
    </source>
</evidence>
<evidence type="ECO:0000256" key="11">
    <source>
        <dbReference type="SAM" id="MobiDB-lite"/>
    </source>
</evidence>
<accession>A0A6C1E3W0</accession>
<evidence type="ECO:0000256" key="4">
    <source>
        <dbReference type="ARBA" id="ARBA00022741"/>
    </source>
</evidence>
<dbReference type="InterPro" id="IPR017441">
    <property type="entry name" value="Protein_kinase_ATP_BS"/>
</dbReference>
<dbReference type="EC" id="2.7.11.1" evidence="1"/>
<keyword evidence="6 9" id="KW-0067">ATP-binding</keyword>
<dbReference type="PANTHER" id="PTHR43895:SF32">
    <property type="entry name" value="SERINE_THREONINE-PROTEIN KINASE CHK1"/>
    <property type="match status" value="1"/>
</dbReference>
<keyword evidence="3" id="KW-0808">Transferase</keyword>
<dbReference type="AlphaFoldDB" id="A0A6C1E3W0"/>
<organism evidence="13 14">
    <name type="scientific">Saccharomyces pastorianus</name>
    <name type="common">Lager yeast</name>
    <name type="synonym">Saccharomyces cerevisiae x Saccharomyces eubayanus</name>
    <dbReference type="NCBI Taxonomy" id="27292"/>
    <lineage>
        <taxon>Eukaryota</taxon>
        <taxon>Fungi</taxon>
        <taxon>Dikarya</taxon>
        <taxon>Ascomycota</taxon>
        <taxon>Saccharomycotina</taxon>
        <taxon>Saccharomycetes</taxon>
        <taxon>Saccharomycetales</taxon>
        <taxon>Saccharomycetaceae</taxon>
        <taxon>Saccharomyces</taxon>
    </lineage>
</organism>
<dbReference type="SMART" id="SM00220">
    <property type="entry name" value="S_TKc"/>
    <property type="match status" value="1"/>
</dbReference>
<dbReference type="GO" id="GO:0005524">
    <property type="term" value="F:ATP binding"/>
    <property type="evidence" value="ECO:0007669"/>
    <property type="project" value="UniProtKB-UniRule"/>
</dbReference>
<evidence type="ECO:0000256" key="10">
    <source>
        <dbReference type="RuleBase" id="RU000304"/>
    </source>
</evidence>
<dbReference type="InterPro" id="IPR000719">
    <property type="entry name" value="Prot_kinase_dom"/>
</dbReference>
<comment type="catalytic activity">
    <reaction evidence="7">
        <text>L-threonyl-[protein] + ATP = O-phospho-L-threonyl-[protein] + ADP + H(+)</text>
        <dbReference type="Rhea" id="RHEA:46608"/>
        <dbReference type="Rhea" id="RHEA-COMP:11060"/>
        <dbReference type="Rhea" id="RHEA-COMP:11605"/>
        <dbReference type="ChEBI" id="CHEBI:15378"/>
        <dbReference type="ChEBI" id="CHEBI:30013"/>
        <dbReference type="ChEBI" id="CHEBI:30616"/>
        <dbReference type="ChEBI" id="CHEBI:61977"/>
        <dbReference type="ChEBI" id="CHEBI:456216"/>
        <dbReference type="EC" id="2.7.11.1"/>
    </reaction>
</comment>
<sequence>MKFEDCRINSYLITSQIGEGAYGLVYHAIDIHTHKEYAIKAVVQSSSASRDVDVDGGGTFEKSARLQGRLARLFKESNNIVRLPSIDLESIENMSEENFRKLPHYKEICLHLKVHHHKNIVTIYEVLQSSICTFIVMDYYPTDLFTSIVDNKHFTTNGLLVKKVFLQICSAINYCHEHGVYHCDVKPENLLLDAEDNVFLCDFGLSTTSTYIEPNVCIGSSYYMPPERISFDSGKYPGPKVRGHKLKKNCPSCNGDLWSLGIILINLTCIRNPWLKADKKEDNTFYYFTKDVTVLKQILPLSDALFLLLSKILQLDPKKRMSLQRMMKEVSSITSFTNGGPLSKVPPLPRSIYEKFTDPVDTTKKNPSFKQYTHTDEKPFYSSSTDEIDQVKEQEQEDSDSGSGSFGTLDTDTGFHSSFTNTSCDSDNDLTKLPNKMSLFEKKFNELHMNASSLTN</sequence>
<dbReference type="SUPFAM" id="SSF56112">
    <property type="entry name" value="Protein kinase-like (PK-like)"/>
    <property type="match status" value="1"/>
</dbReference>
<evidence type="ECO:0000256" key="3">
    <source>
        <dbReference type="ARBA" id="ARBA00022679"/>
    </source>
</evidence>
<evidence type="ECO:0000256" key="1">
    <source>
        <dbReference type="ARBA" id="ARBA00012513"/>
    </source>
</evidence>
<feature type="region of interest" description="Disordered" evidence="11">
    <location>
        <begin position="364"/>
        <end position="410"/>
    </location>
</feature>
<dbReference type="Gene3D" id="3.30.200.20">
    <property type="entry name" value="Phosphorylase Kinase, domain 1"/>
    <property type="match status" value="1"/>
</dbReference>
<dbReference type="EMBL" id="CP048999">
    <property type="protein sequence ID" value="QID83573.1"/>
    <property type="molecule type" value="Genomic_DNA"/>
</dbReference>
<name>A0A6C1E3W0_SACPS</name>
<dbReference type="InterPro" id="IPR008271">
    <property type="entry name" value="Ser/Thr_kinase_AS"/>
</dbReference>
<dbReference type="PROSITE" id="PS50011">
    <property type="entry name" value="PROTEIN_KINASE_DOM"/>
    <property type="match status" value="1"/>
</dbReference>
<evidence type="ECO:0000259" key="12">
    <source>
        <dbReference type="PROSITE" id="PS50011"/>
    </source>
</evidence>
<dbReference type="Gene3D" id="1.10.510.10">
    <property type="entry name" value="Transferase(Phosphotransferase) domain 1"/>
    <property type="match status" value="1"/>
</dbReference>
<evidence type="ECO:0000256" key="5">
    <source>
        <dbReference type="ARBA" id="ARBA00022777"/>
    </source>
</evidence>
<keyword evidence="5 13" id="KW-0418">Kinase</keyword>
<dbReference type="OrthoDB" id="541276at2759"/>
<dbReference type="InterPro" id="IPR011009">
    <property type="entry name" value="Kinase-like_dom_sf"/>
</dbReference>